<dbReference type="EMBL" id="JABBNT010000003">
    <property type="protein sequence ID" value="NMM44891.1"/>
    <property type="molecule type" value="Genomic_DNA"/>
</dbReference>
<reference evidence="1 2" key="1">
    <citation type="submission" date="2020-04" db="EMBL/GenBank/DDBJ databases">
        <title>Rhodospirillaceae bacterium KN72 isolated from deep sea.</title>
        <authorList>
            <person name="Zhang D.-C."/>
        </authorList>
    </citation>
    <scope>NUCLEOTIDE SEQUENCE [LARGE SCALE GENOMIC DNA]</scope>
    <source>
        <strain evidence="1 2">KN72</strain>
    </source>
</reference>
<gene>
    <name evidence="1" type="ORF">HH303_10415</name>
</gene>
<proteinExistence type="predicted"/>
<sequence>MGVVLLVGYVFLLEHEERTMDAYYSDLRDSNPARYLTEIRQAHGFQVYLDEYLTLNDYKTPTTDVPPFLIGRWSLFEEEKRVGDDFIPSSCLLSLEIEDERLKLLGEDKAVFPVEYTMNGDIATAHRPDGAPVLIQVIAYGSHVHHIEVQNLPGVPASSDGPVYGYLCR</sequence>
<comment type="caution">
    <text evidence="1">The sequence shown here is derived from an EMBL/GenBank/DDBJ whole genome shotgun (WGS) entry which is preliminary data.</text>
</comment>
<accession>A0A7Y0E0E3</accession>
<keyword evidence="2" id="KW-1185">Reference proteome</keyword>
<name>A0A7Y0E0E3_9PROT</name>
<dbReference type="RefSeq" id="WP_169625278.1">
    <property type="nucleotide sequence ID" value="NZ_JABBNT010000003.1"/>
</dbReference>
<dbReference type="AlphaFoldDB" id="A0A7Y0E0E3"/>
<protein>
    <submittedName>
        <fullName evidence="1">Uncharacterized protein</fullName>
    </submittedName>
</protein>
<organism evidence="1 2">
    <name type="scientific">Pacificispira spongiicola</name>
    <dbReference type="NCBI Taxonomy" id="2729598"/>
    <lineage>
        <taxon>Bacteria</taxon>
        <taxon>Pseudomonadati</taxon>
        <taxon>Pseudomonadota</taxon>
        <taxon>Alphaproteobacteria</taxon>
        <taxon>Rhodospirillales</taxon>
        <taxon>Rhodospirillaceae</taxon>
        <taxon>Pacificispira</taxon>
    </lineage>
</organism>
<dbReference type="Proteomes" id="UP000539372">
    <property type="component" value="Unassembled WGS sequence"/>
</dbReference>
<evidence type="ECO:0000313" key="2">
    <source>
        <dbReference type="Proteomes" id="UP000539372"/>
    </source>
</evidence>
<evidence type="ECO:0000313" key="1">
    <source>
        <dbReference type="EMBL" id="NMM44891.1"/>
    </source>
</evidence>